<dbReference type="InterPro" id="IPR009956">
    <property type="entry name" value="Post-segregation_anti-tox_CcdA"/>
</dbReference>
<dbReference type="Proteomes" id="UP000183900">
    <property type="component" value="Unassembled WGS sequence"/>
</dbReference>
<name>A0A0K6I7V3_9HYPH</name>
<dbReference type="RefSeq" id="WP_055456602.1">
    <property type="nucleotide sequence ID" value="NZ_CYHE01000012.1"/>
</dbReference>
<sequence>MAVDTTESKSGRALSGFGRGKRAVNLSLDPALLEEARAMDLNLSQAAEEGLRQAVSRMRAEIWLRENAAALESSNAWVEENGLPLDQYRQF</sequence>
<gene>
    <name evidence="2" type="ORF">Ga0061067_11255</name>
</gene>
<organism evidence="2 3">
    <name type="scientific">Pannonibacter indicus</name>
    <dbReference type="NCBI Taxonomy" id="466044"/>
    <lineage>
        <taxon>Bacteria</taxon>
        <taxon>Pseudomonadati</taxon>
        <taxon>Pseudomonadota</taxon>
        <taxon>Alphaproteobacteria</taxon>
        <taxon>Hyphomicrobiales</taxon>
        <taxon>Stappiaceae</taxon>
        <taxon>Pannonibacter</taxon>
    </lineage>
</organism>
<dbReference type="OrthoDB" id="7191115at2"/>
<reference evidence="3" key="1">
    <citation type="submission" date="2015-08" db="EMBL/GenBank/DDBJ databases">
        <authorList>
            <person name="Varghese N."/>
        </authorList>
    </citation>
    <scope>NUCLEOTIDE SEQUENCE [LARGE SCALE GENOMIC DNA]</scope>
    <source>
        <strain evidence="3">DSM 23407</strain>
    </source>
</reference>
<protein>
    <submittedName>
        <fullName evidence="2">Post-segregation antitoxin (Ccd killing mechanism protein) encoded by the F plasmid</fullName>
    </submittedName>
</protein>
<keyword evidence="3" id="KW-1185">Reference proteome</keyword>
<dbReference type="AlphaFoldDB" id="A0A0K6I7V3"/>
<accession>A0A0K6I7V3</accession>
<proteinExistence type="predicted"/>
<keyword evidence="1" id="KW-1277">Toxin-antitoxin system</keyword>
<evidence type="ECO:0000313" key="3">
    <source>
        <dbReference type="Proteomes" id="UP000183900"/>
    </source>
</evidence>
<dbReference type="EMBL" id="CYHE01000012">
    <property type="protein sequence ID" value="CUA99166.1"/>
    <property type="molecule type" value="Genomic_DNA"/>
</dbReference>
<evidence type="ECO:0000256" key="1">
    <source>
        <dbReference type="ARBA" id="ARBA00022649"/>
    </source>
</evidence>
<evidence type="ECO:0000313" key="2">
    <source>
        <dbReference type="EMBL" id="CUA99166.1"/>
    </source>
</evidence>
<dbReference type="Pfam" id="PF07362">
    <property type="entry name" value="CcdA"/>
    <property type="match status" value="1"/>
</dbReference>